<dbReference type="Proteomes" id="UP000193719">
    <property type="component" value="Unassembled WGS sequence"/>
</dbReference>
<evidence type="ECO:0000313" key="2">
    <source>
        <dbReference type="Proteomes" id="UP000193719"/>
    </source>
</evidence>
<dbReference type="STRING" id="1754191.A0A1Y1V6X4"/>
<gene>
    <name evidence="1" type="ORF">BCR36DRAFT_292873</name>
</gene>
<protein>
    <submittedName>
        <fullName evidence="1">Uncharacterized protein</fullName>
    </submittedName>
</protein>
<reference evidence="1 2" key="1">
    <citation type="submission" date="2016-08" db="EMBL/GenBank/DDBJ databases">
        <title>Genomes of anaerobic fungi encode conserved fungal cellulosomes for biomass hydrolysis.</title>
        <authorList>
            <consortium name="DOE Joint Genome Institute"/>
            <person name="Haitjema C.H."/>
            <person name="Gilmore S.P."/>
            <person name="Henske J.K."/>
            <person name="Solomon K.V."/>
            <person name="De Groot R."/>
            <person name="Kuo A."/>
            <person name="Mondo S.J."/>
            <person name="Salamov A.A."/>
            <person name="Labutti K."/>
            <person name="Zhao Z."/>
            <person name="Chiniquy J."/>
            <person name="Barry K."/>
            <person name="Brewer H.M."/>
            <person name="Purvine S.O."/>
            <person name="Wright A.T."/>
            <person name="Boxma B."/>
            <person name="Van Alen T."/>
            <person name="Hackstein J.H."/>
            <person name="Baker S.E."/>
            <person name="Grigoriev I.V."/>
            <person name="O'Malley M.A."/>
        </authorList>
    </citation>
    <scope>NUCLEOTIDE SEQUENCE [LARGE SCALE GENOMIC DNA]</scope>
    <source>
        <strain evidence="2">finn</strain>
    </source>
</reference>
<accession>A0A1Y1V6X4</accession>
<dbReference type="AlphaFoldDB" id="A0A1Y1V6X4"/>
<comment type="caution">
    <text evidence="1">The sequence shown here is derived from an EMBL/GenBank/DDBJ whole genome shotgun (WGS) entry which is preliminary data.</text>
</comment>
<reference evidence="1 2" key="2">
    <citation type="submission" date="2016-08" db="EMBL/GenBank/DDBJ databases">
        <title>Pervasive Adenine N6-methylation of Active Genes in Fungi.</title>
        <authorList>
            <consortium name="DOE Joint Genome Institute"/>
            <person name="Mondo S.J."/>
            <person name="Dannebaum R.O."/>
            <person name="Kuo R.C."/>
            <person name="Labutti K."/>
            <person name="Haridas S."/>
            <person name="Kuo A."/>
            <person name="Salamov A."/>
            <person name="Ahrendt S.R."/>
            <person name="Lipzen A."/>
            <person name="Sullivan W."/>
            <person name="Andreopoulos W.B."/>
            <person name="Clum A."/>
            <person name="Lindquist E."/>
            <person name="Daum C."/>
            <person name="Ramamoorthy G.K."/>
            <person name="Gryganskyi A."/>
            <person name="Culley D."/>
            <person name="Magnuson J.K."/>
            <person name="James T.Y."/>
            <person name="O'Malley M.A."/>
            <person name="Stajich J.E."/>
            <person name="Spatafora J.W."/>
            <person name="Visel A."/>
            <person name="Grigoriev I.V."/>
        </authorList>
    </citation>
    <scope>NUCLEOTIDE SEQUENCE [LARGE SCALE GENOMIC DNA]</scope>
    <source>
        <strain evidence="2">finn</strain>
    </source>
</reference>
<proteinExistence type="predicted"/>
<keyword evidence="2" id="KW-1185">Reference proteome</keyword>
<name>A0A1Y1V6X4_9FUNG</name>
<dbReference type="EMBL" id="MCFH01000026">
    <property type="protein sequence ID" value="ORX48722.1"/>
    <property type="molecule type" value="Genomic_DNA"/>
</dbReference>
<dbReference type="OrthoDB" id="10548503at2759"/>
<evidence type="ECO:0000313" key="1">
    <source>
        <dbReference type="EMBL" id="ORX48722.1"/>
    </source>
</evidence>
<organism evidence="1 2">
    <name type="scientific">Piromyces finnis</name>
    <dbReference type="NCBI Taxonomy" id="1754191"/>
    <lineage>
        <taxon>Eukaryota</taxon>
        <taxon>Fungi</taxon>
        <taxon>Fungi incertae sedis</taxon>
        <taxon>Chytridiomycota</taxon>
        <taxon>Chytridiomycota incertae sedis</taxon>
        <taxon>Neocallimastigomycetes</taxon>
        <taxon>Neocallimastigales</taxon>
        <taxon>Neocallimastigaceae</taxon>
        <taxon>Piromyces</taxon>
    </lineage>
</organism>
<sequence length="165" mass="19345">MAELNNSMLLQYRLMTLQGIVTLTDENHDVNLWHDQFQSWCPIQKITASQDIYNWCLIKEQGMDATAIRDLEYTNADGTTVYPSLEKMKDTLLKTYKLKKDPEDIINELKSLKISYQDNVKEFNKKYRSVRDSPYSNFSNIKMNKREITIIALVQTMQTLIIIQP</sequence>